<name>A0AAW2PIH2_SESRA</name>
<keyword evidence="1" id="KW-0175">Coiled coil</keyword>
<dbReference type="AlphaFoldDB" id="A0AAW2PIH2"/>
<evidence type="ECO:0000256" key="1">
    <source>
        <dbReference type="SAM" id="Coils"/>
    </source>
</evidence>
<feature type="coiled-coil region" evidence="1">
    <location>
        <begin position="259"/>
        <end position="286"/>
    </location>
</feature>
<comment type="caution">
    <text evidence="3">The sequence shown here is derived from an EMBL/GenBank/DDBJ whole genome shotgun (WGS) entry which is preliminary data.</text>
</comment>
<organism evidence="3">
    <name type="scientific">Sesamum radiatum</name>
    <name type="common">Black benniseed</name>
    <dbReference type="NCBI Taxonomy" id="300843"/>
    <lineage>
        <taxon>Eukaryota</taxon>
        <taxon>Viridiplantae</taxon>
        <taxon>Streptophyta</taxon>
        <taxon>Embryophyta</taxon>
        <taxon>Tracheophyta</taxon>
        <taxon>Spermatophyta</taxon>
        <taxon>Magnoliopsida</taxon>
        <taxon>eudicotyledons</taxon>
        <taxon>Gunneridae</taxon>
        <taxon>Pentapetalae</taxon>
        <taxon>asterids</taxon>
        <taxon>lamiids</taxon>
        <taxon>Lamiales</taxon>
        <taxon>Pedaliaceae</taxon>
        <taxon>Sesamum</taxon>
    </lineage>
</organism>
<accession>A0AAW2PIH2</accession>
<evidence type="ECO:0000256" key="2">
    <source>
        <dbReference type="SAM" id="MobiDB-lite"/>
    </source>
</evidence>
<feature type="region of interest" description="Disordered" evidence="2">
    <location>
        <begin position="293"/>
        <end position="329"/>
    </location>
</feature>
<evidence type="ECO:0008006" key="4">
    <source>
        <dbReference type="Google" id="ProtNLM"/>
    </source>
</evidence>
<proteinExistence type="predicted"/>
<reference evidence="3" key="2">
    <citation type="journal article" date="2024" name="Plant">
        <title>Genomic evolution and insights into agronomic trait innovations of Sesamum species.</title>
        <authorList>
            <person name="Miao H."/>
            <person name="Wang L."/>
            <person name="Qu L."/>
            <person name="Liu H."/>
            <person name="Sun Y."/>
            <person name="Le M."/>
            <person name="Wang Q."/>
            <person name="Wei S."/>
            <person name="Zheng Y."/>
            <person name="Lin W."/>
            <person name="Duan Y."/>
            <person name="Cao H."/>
            <person name="Xiong S."/>
            <person name="Wang X."/>
            <person name="Wei L."/>
            <person name="Li C."/>
            <person name="Ma Q."/>
            <person name="Ju M."/>
            <person name="Zhao R."/>
            <person name="Li G."/>
            <person name="Mu C."/>
            <person name="Tian Q."/>
            <person name="Mei H."/>
            <person name="Zhang T."/>
            <person name="Gao T."/>
            <person name="Zhang H."/>
        </authorList>
    </citation>
    <scope>NUCLEOTIDE SEQUENCE</scope>
    <source>
        <strain evidence="3">G02</strain>
    </source>
</reference>
<dbReference type="Pfam" id="PF03004">
    <property type="entry name" value="Transposase_24"/>
    <property type="match status" value="1"/>
</dbReference>
<dbReference type="InterPro" id="IPR004252">
    <property type="entry name" value="Probable_transposase_24"/>
</dbReference>
<reference evidence="3" key="1">
    <citation type="submission" date="2020-06" db="EMBL/GenBank/DDBJ databases">
        <authorList>
            <person name="Li T."/>
            <person name="Hu X."/>
            <person name="Zhang T."/>
            <person name="Song X."/>
            <person name="Zhang H."/>
            <person name="Dai N."/>
            <person name="Sheng W."/>
            <person name="Hou X."/>
            <person name="Wei L."/>
        </authorList>
    </citation>
    <scope>NUCLEOTIDE SEQUENCE</scope>
    <source>
        <strain evidence="3">G02</strain>
        <tissue evidence="3">Leaf</tissue>
    </source>
</reference>
<feature type="region of interest" description="Disordered" evidence="2">
    <location>
        <begin position="1"/>
        <end position="22"/>
    </location>
</feature>
<feature type="compositionally biased region" description="Acidic residues" evidence="2">
    <location>
        <begin position="299"/>
        <end position="311"/>
    </location>
</feature>
<sequence length="329" mass="37206">MAQPPPPSESIPEAASNNAPSITTPTNFITPKFILDSDIVPVIKPIITGYYLGPWPCFKDVPQETKDFWFQKFSARYTWDPLDASQIRRNFNFRVGKWIREVMGRCRGANKKADWMSNDIWAGLQSAWASEKFQAISKINKINRQKNIASASTIYRGGSASISKHKRKLDCLVAHLHLSKQLEKCWKTKQGNWAGPRAEEAVSSSSASVNDQQLWLEAIGGPKKGRIWGMGIEARLSTYTSTTTNTPDPTSEHGESELVQKLLIENKTMRREIKQTQKEMQMLKKQFASKFGSTLDNVIESEDDSRDDDLASDQPLVDHCEENDDDHQE</sequence>
<evidence type="ECO:0000313" key="3">
    <source>
        <dbReference type="EMBL" id="KAL0355528.1"/>
    </source>
</evidence>
<protein>
    <recommendedName>
        <fullName evidence="4">Transposase, Ptta/En/Spm, plant</fullName>
    </recommendedName>
</protein>
<dbReference type="EMBL" id="JACGWJ010000017">
    <property type="protein sequence ID" value="KAL0355528.1"/>
    <property type="molecule type" value="Genomic_DNA"/>
</dbReference>
<gene>
    <name evidence="3" type="ORF">Sradi_3999700</name>
</gene>